<dbReference type="InterPro" id="IPR050640">
    <property type="entry name" value="Bact_2-comp_sensor_kinase"/>
</dbReference>
<accession>W8EQN8</accession>
<keyword evidence="4" id="KW-1185">Reference proteome</keyword>
<keyword evidence="1" id="KW-0812">Transmembrane</keyword>
<dbReference type="KEGG" id="hsw:Hsw_PA0106"/>
<dbReference type="RefSeq" id="WP_044000366.1">
    <property type="nucleotide sequence ID" value="NZ_CP007144.1"/>
</dbReference>
<keyword evidence="1" id="KW-1133">Transmembrane helix</keyword>
<dbReference type="Gene3D" id="3.30.565.10">
    <property type="entry name" value="Histidine kinase-like ATPase, C-terminal domain"/>
    <property type="match status" value="1"/>
</dbReference>
<evidence type="ECO:0000256" key="1">
    <source>
        <dbReference type="SAM" id="Phobius"/>
    </source>
</evidence>
<organism evidence="3 4">
    <name type="scientific">Hymenobacter swuensis DY53</name>
    <dbReference type="NCBI Taxonomy" id="1227739"/>
    <lineage>
        <taxon>Bacteria</taxon>
        <taxon>Pseudomonadati</taxon>
        <taxon>Bacteroidota</taxon>
        <taxon>Cytophagia</taxon>
        <taxon>Cytophagales</taxon>
        <taxon>Hymenobacteraceae</taxon>
        <taxon>Hymenobacter</taxon>
    </lineage>
</organism>
<geneLocation type="plasmid" evidence="3 4">
    <name>pHsw1</name>
</geneLocation>
<keyword evidence="3" id="KW-0614">Plasmid</keyword>
<name>W8EQN8_9BACT</name>
<feature type="transmembrane region" description="Helical" evidence="1">
    <location>
        <begin position="40"/>
        <end position="58"/>
    </location>
</feature>
<dbReference type="AlphaFoldDB" id="W8EQN8"/>
<evidence type="ECO:0000259" key="2">
    <source>
        <dbReference type="Pfam" id="PF06580"/>
    </source>
</evidence>
<keyword evidence="1" id="KW-0472">Membrane</keyword>
<evidence type="ECO:0000313" key="4">
    <source>
        <dbReference type="Proteomes" id="UP000019423"/>
    </source>
</evidence>
<dbReference type="PANTHER" id="PTHR34220:SF7">
    <property type="entry name" value="SENSOR HISTIDINE KINASE YPDA"/>
    <property type="match status" value="1"/>
</dbReference>
<dbReference type="EMBL" id="CP007144">
    <property type="protein sequence ID" value="AHJ95439.1"/>
    <property type="molecule type" value="Genomic_DNA"/>
</dbReference>
<feature type="domain" description="Signal transduction histidine kinase internal region" evidence="2">
    <location>
        <begin position="160"/>
        <end position="237"/>
    </location>
</feature>
<dbReference type="GO" id="GO:0016020">
    <property type="term" value="C:membrane"/>
    <property type="evidence" value="ECO:0007669"/>
    <property type="project" value="InterPro"/>
</dbReference>
<dbReference type="OrthoDB" id="9792992at2"/>
<feature type="transmembrane region" description="Helical" evidence="1">
    <location>
        <begin position="78"/>
        <end position="101"/>
    </location>
</feature>
<dbReference type="PANTHER" id="PTHR34220">
    <property type="entry name" value="SENSOR HISTIDINE KINASE YPDA"/>
    <property type="match status" value="1"/>
</dbReference>
<feature type="transmembrane region" description="Helical" evidence="1">
    <location>
        <begin position="113"/>
        <end position="137"/>
    </location>
</feature>
<dbReference type="Proteomes" id="UP000019423">
    <property type="component" value="Plasmid pHsw1"/>
</dbReference>
<dbReference type="PATRIC" id="fig|1227739.3.peg.136"/>
<sequence>MQHYFRAKPYYWFFQLLGWEAFWGTQVHAAFMLKKYQPSTLNWLTMTVVFGLLLTHGYRTLLLRFGVLRLPLVWQAVVAMLGLLGLSLSMQLLLPAAFTLLAGKWQWPYTSGVAGFVFGVIDIGRYLIVWVLAYHFFVAGEWLAQAQARELHAAAARRQAELDLLRSQINPHFLFNALNSVRALTLSDPHRARTAVTQLADLLRYTLNYEQRQLIPLGEELAAVQDYLALEQTRFGPERLRLDLQVPEALLAWPVPPAALLTLIENAVKHGISATPGGGLLRLVAQAAPAEPNNNAPAAECLHLEVSQPGHLPDPAAVLPACLPGQTGGLGLVNTRQRLLALYGDGARLTLREQPAGTVVARLNVPAAVLGVKLIA</sequence>
<gene>
    <name evidence="3" type="ORF">Hsw_PA0106</name>
</gene>
<protein>
    <recommendedName>
        <fullName evidence="2">Signal transduction histidine kinase internal region domain-containing protein</fullName>
    </recommendedName>
</protein>
<dbReference type="SUPFAM" id="SSF55874">
    <property type="entry name" value="ATPase domain of HSP90 chaperone/DNA topoisomerase II/histidine kinase"/>
    <property type="match status" value="1"/>
</dbReference>
<dbReference type="HOGENOM" id="CLU_020473_1_1_10"/>
<dbReference type="eggNOG" id="COG2972">
    <property type="taxonomic scope" value="Bacteria"/>
</dbReference>
<proteinExistence type="predicted"/>
<dbReference type="Pfam" id="PF06580">
    <property type="entry name" value="His_kinase"/>
    <property type="match status" value="1"/>
</dbReference>
<reference evidence="3 4" key="1">
    <citation type="submission" date="2014-01" db="EMBL/GenBank/DDBJ databases">
        <title>Complete sequence of plasmid1 of ionizing-radiation resistance bacterium Hymenobacter swuensis DY53.</title>
        <authorList>
            <person name="Jung J.-H."/>
            <person name="Jeong S.-W."/>
            <person name="Joe M.-H."/>
            <person name="Cho y.-j."/>
            <person name="Kim M.-K."/>
            <person name="Lim S.-Y."/>
        </authorList>
    </citation>
    <scope>NUCLEOTIDE SEQUENCE [LARGE SCALE GENOMIC DNA]</scope>
    <source>
        <strain evidence="3 4">DY53</strain>
        <plasmid evidence="3 4">pHsw1</plasmid>
    </source>
</reference>
<evidence type="ECO:0000313" key="3">
    <source>
        <dbReference type="EMBL" id="AHJ95439.1"/>
    </source>
</evidence>
<dbReference type="InterPro" id="IPR010559">
    <property type="entry name" value="Sig_transdc_His_kin_internal"/>
</dbReference>
<dbReference type="GO" id="GO:0000155">
    <property type="term" value="F:phosphorelay sensor kinase activity"/>
    <property type="evidence" value="ECO:0007669"/>
    <property type="project" value="InterPro"/>
</dbReference>
<dbReference type="InterPro" id="IPR036890">
    <property type="entry name" value="HATPase_C_sf"/>
</dbReference>